<evidence type="ECO:0000313" key="4">
    <source>
        <dbReference type="Proteomes" id="UP000645828"/>
    </source>
</evidence>
<dbReference type="InterPro" id="IPR000840">
    <property type="entry name" value="G_retro_matrix"/>
</dbReference>
<accession>A0A811YWJ8</accession>
<feature type="compositionally biased region" description="Pro residues" evidence="1">
    <location>
        <begin position="212"/>
        <end position="225"/>
    </location>
</feature>
<keyword evidence="4" id="KW-1185">Reference proteome</keyword>
<gene>
    <name evidence="3" type="ORF">NYPRO_LOCUS14570</name>
</gene>
<dbReference type="Pfam" id="PF01140">
    <property type="entry name" value="Gag_MA"/>
    <property type="match status" value="1"/>
</dbReference>
<feature type="domain" description="Gamma-retroviral matrix protein" evidence="2">
    <location>
        <begin position="102"/>
        <end position="214"/>
    </location>
</feature>
<feature type="region of interest" description="Disordered" evidence="1">
    <location>
        <begin position="1"/>
        <end position="42"/>
    </location>
</feature>
<feature type="compositionally biased region" description="Basic and acidic residues" evidence="1">
    <location>
        <begin position="15"/>
        <end position="24"/>
    </location>
</feature>
<evidence type="ECO:0000313" key="3">
    <source>
        <dbReference type="EMBL" id="CAD7681778.1"/>
    </source>
</evidence>
<organism evidence="3 4">
    <name type="scientific">Nyctereutes procyonoides</name>
    <name type="common">Raccoon dog</name>
    <name type="synonym">Canis procyonoides</name>
    <dbReference type="NCBI Taxonomy" id="34880"/>
    <lineage>
        <taxon>Eukaryota</taxon>
        <taxon>Metazoa</taxon>
        <taxon>Chordata</taxon>
        <taxon>Craniata</taxon>
        <taxon>Vertebrata</taxon>
        <taxon>Euteleostomi</taxon>
        <taxon>Mammalia</taxon>
        <taxon>Eutheria</taxon>
        <taxon>Laurasiatheria</taxon>
        <taxon>Carnivora</taxon>
        <taxon>Caniformia</taxon>
        <taxon>Canidae</taxon>
        <taxon>Nyctereutes</taxon>
    </lineage>
</organism>
<feature type="region of interest" description="Disordered" evidence="1">
    <location>
        <begin position="201"/>
        <end position="348"/>
    </location>
</feature>
<dbReference type="AlphaFoldDB" id="A0A811YWJ8"/>
<protein>
    <submittedName>
        <fullName evidence="3">(raccoon dog) hypothetical protein</fullName>
    </submittedName>
</protein>
<dbReference type="InterPro" id="IPR050462">
    <property type="entry name" value="Retroviral_Gag-Pol_poly"/>
</dbReference>
<name>A0A811YWJ8_NYCPR</name>
<dbReference type="InterPro" id="IPR036946">
    <property type="entry name" value="G_retro_matrix_sf"/>
</dbReference>
<dbReference type="Gene3D" id="1.10.150.180">
    <property type="entry name" value="Gamma-retroviral matrix domain"/>
    <property type="match status" value="1"/>
</dbReference>
<reference evidence="3" key="1">
    <citation type="submission" date="2020-12" db="EMBL/GenBank/DDBJ databases">
        <authorList>
            <consortium name="Molecular Ecology Group"/>
        </authorList>
    </citation>
    <scope>NUCLEOTIDE SEQUENCE</scope>
    <source>
        <strain evidence="3">TBG_1078</strain>
    </source>
</reference>
<feature type="compositionally biased region" description="Low complexity" evidence="1">
    <location>
        <begin position="260"/>
        <end position="280"/>
    </location>
</feature>
<dbReference type="PANTHER" id="PTHR33166">
    <property type="entry name" value="GAG_P30 DOMAIN-CONTAINING PROTEIN"/>
    <property type="match status" value="1"/>
</dbReference>
<dbReference type="Proteomes" id="UP000645828">
    <property type="component" value="Unassembled WGS sequence"/>
</dbReference>
<comment type="caution">
    <text evidence="3">The sequence shown here is derived from an EMBL/GenBank/DDBJ whole genome shotgun (WGS) entry which is preliminary data.</text>
</comment>
<dbReference type="EMBL" id="CAJHUB010000754">
    <property type="protein sequence ID" value="CAD7681778.1"/>
    <property type="molecule type" value="Genomic_DNA"/>
</dbReference>
<evidence type="ECO:0000259" key="2">
    <source>
        <dbReference type="Pfam" id="PF01140"/>
    </source>
</evidence>
<feature type="compositionally biased region" description="Pro residues" evidence="1">
    <location>
        <begin position="249"/>
        <end position="259"/>
    </location>
</feature>
<dbReference type="InterPro" id="IPR010999">
    <property type="entry name" value="Retrovr_matrix"/>
</dbReference>
<dbReference type="SUPFAM" id="SSF47836">
    <property type="entry name" value="Retroviral matrix proteins"/>
    <property type="match status" value="1"/>
</dbReference>
<evidence type="ECO:0000256" key="1">
    <source>
        <dbReference type="SAM" id="MobiDB-lite"/>
    </source>
</evidence>
<proteinExistence type="predicted"/>
<sequence>MIDKGRERQRHRQREKQAPCREPDAGLDPGSPGSHPGGPGIQSHMGLPAGSLLLLLPVSASLSLSLSLSLCVPVVRVRLFVPCFSSFPVLLLTAHPFSTPMGQTVTTPLSLTLDHWKEVAGRAHNLSVEVRRRRWVTFCSSEWPAFNVGWPRNGAFNIDIILQVKALVFQPGPNGHLDQVPYIIVWEDLAKNPPPWINCFIPSQGGPGRRPSLPPCHTPPIPRPSSPSTLCPLKFPESKPKDLLLLDSSPPPYAQPPTPRSEAPTAPSAPSAPSPDSTGAEGQPLASPPLASRLRFRRERGGESEESGPPRHFPSGQQAARCNIGRSLPRTFTTGKLITPPSPETPRR</sequence>